<evidence type="ECO:0000313" key="2">
    <source>
        <dbReference type="Proteomes" id="UP001560573"/>
    </source>
</evidence>
<evidence type="ECO:0000313" key="1">
    <source>
        <dbReference type="EMBL" id="MEX6689000.1"/>
    </source>
</evidence>
<comment type="caution">
    <text evidence="1">The sequence shown here is derived from an EMBL/GenBank/DDBJ whole genome shotgun (WGS) entry which is preliminary data.</text>
</comment>
<dbReference type="InterPro" id="IPR036249">
    <property type="entry name" value="Thioredoxin-like_sf"/>
</dbReference>
<name>A0ABV3ZHG4_9BACT</name>
<dbReference type="RefSeq" id="WP_369330408.1">
    <property type="nucleotide sequence ID" value="NZ_JAULBC010000005.1"/>
</dbReference>
<proteinExistence type="predicted"/>
<reference evidence="1 2" key="1">
    <citation type="submission" date="2023-07" db="EMBL/GenBank/DDBJ databases">
        <authorList>
            <person name="Lian W.-H."/>
        </authorList>
    </citation>
    <scope>NUCLEOTIDE SEQUENCE [LARGE SCALE GENOMIC DNA]</scope>
    <source>
        <strain evidence="1 2">SYSU DXS3180</strain>
    </source>
</reference>
<accession>A0ABV3ZHG4</accession>
<dbReference type="Gene3D" id="3.40.30.10">
    <property type="entry name" value="Glutaredoxin"/>
    <property type="match status" value="1"/>
</dbReference>
<dbReference type="EMBL" id="JAULBC010000005">
    <property type="protein sequence ID" value="MEX6689000.1"/>
    <property type="molecule type" value="Genomic_DNA"/>
</dbReference>
<organism evidence="1 2">
    <name type="scientific">Danxiaibacter flavus</name>
    <dbReference type="NCBI Taxonomy" id="3049108"/>
    <lineage>
        <taxon>Bacteria</taxon>
        <taxon>Pseudomonadati</taxon>
        <taxon>Bacteroidota</taxon>
        <taxon>Chitinophagia</taxon>
        <taxon>Chitinophagales</taxon>
        <taxon>Chitinophagaceae</taxon>
        <taxon>Danxiaibacter</taxon>
    </lineage>
</organism>
<protein>
    <submittedName>
        <fullName evidence="1">Thioredoxin family protein</fullName>
    </submittedName>
</protein>
<keyword evidence="2" id="KW-1185">Reference proteome</keyword>
<dbReference type="SUPFAM" id="SSF52833">
    <property type="entry name" value="Thioredoxin-like"/>
    <property type="match status" value="1"/>
</dbReference>
<gene>
    <name evidence="1" type="ORF">QTN47_15940</name>
</gene>
<dbReference type="Proteomes" id="UP001560573">
    <property type="component" value="Unassembled WGS sequence"/>
</dbReference>
<dbReference type="Pfam" id="PF05988">
    <property type="entry name" value="DUF899"/>
    <property type="match status" value="1"/>
</dbReference>
<dbReference type="InterPro" id="IPR010296">
    <property type="entry name" value="DUF899_thioredox"/>
</dbReference>
<sequence length="272" mass="31346">MEKETATLMQPDAKELAQHPVVSQQEWNKILEEHVKKEKKMTKLRDELRRELRALPWVKIEKNYVFESPYGKTTLSDLFGNRSQLIVKHFMFGPGWGEGCVGCSFSADHLEGTVQHLENHDVSVVAISRAPIQEIEAFKKRMGWSFRWVSSFDSDFNYDFNVSFTPEQVAEGHMYYNFGYIDAPMQEQSGISTFYKDEKGDIYRTYSLYARGEEAILSTYALLDLTAKGRNEEGNLVNWVRHHDRYNAGGFVDNTGRYHAEEKKDGSGSCCH</sequence>